<protein>
    <recommendedName>
        <fullName evidence="15">Two-component response regulator</fullName>
    </recommendedName>
</protein>
<evidence type="ECO:0000256" key="5">
    <source>
        <dbReference type="ARBA" id="ARBA00023125"/>
    </source>
</evidence>
<dbReference type="InterPro" id="IPR001005">
    <property type="entry name" value="SANT/Myb"/>
</dbReference>
<evidence type="ECO:0000256" key="3">
    <source>
        <dbReference type="ARBA" id="ARBA00023012"/>
    </source>
</evidence>
<dbReference type="SUPFAM" id="SSF52172">
    <property type="entry name" value="CheY-like"/>
    <property type="match status" value="1"/>
</dbReference>
<dbReference type="Gene3D" id="1.10.10.60">
    <property type="entry name" value="Homeodomain-like"/>
    <property type="match status" value="1"/>
</dbReference>
<dbReference type="FunFam" id="1.10.10.60:FF:000007">
    <property type="entry name" value="Two-component response regulator"/>
    <property type="match status" value="1"/>
</dbReference>
<dbReference type="NCBIfam" id="TIGR01557">
    <property type="entry name" value="myb_SHAQKYF"/>
    <property type="match status" value="1"/>
</dbReference>
<comment type="caution">
    <text evidence="13">The sequence shown here is derived from an EMBL/GenBank/DDBJ whole genome shotgun (WGS) entry which is preliminary data.</text>
</comment>
<dbReference type="InterPro" id="IPR006447">
    <property type="entry name" value="Myb_dom_plants"/>
</dbReference>
<keyword evidence="2 9" id="KW-0597">Phosphoprotein</keyword>
<keyword evidence="5" id="KW-0238">DNA-binding</keyword>
<keyword evidence="4" id="KW-0805">Transcription regulation</keyword>
<dbReference type="InterPro" id="IPR017930">
    <property type="entry name" value="Myb_dom"/>
</dbReference>
<dbReference type="GO" id="GO:0000160">
    <property type="term" value="P:phosphorelay signal transduction system"/>
    <property type="evidence" value="ECO:0007669"/>
    <property type="project" value="UniProtKB-KW"/>
</dbReference>
<dbReference type="InterPro" id="IPR045279">
    <property type="entry name" value="ARR-like"/>
</dbReference>
<evidence type="ECO:0000259" key="12">
    <source>
        <dbReference type="PROSITE" id="PS51294"/>
    </source>
</evidence>
<feature type="domain" description="HTH myb-type" evidence="12">
    <location>
        <begin position="193"/>
        <end position="252"/>
    </location>
</feature>
<dbReference type="PANTHER" id="PTHR43874:SF67">
    <property type="entry name" value="TWO-COMPONENT RESPONSE REGULATOR ARR2"/>
    <property type="match status" value="1"/>
</dbReference>
<evidence type="ECO:0000259" key="11">
    <source>
        <dbReference type="PROSITE" id="PS50110"/>
    </source>
</evidence>
<dbReference type="Gene3D" id="3.40.50.2300">
    <property type="match status" value="1"/>
</dbReference>
<dbReference type="GO" id="GO:0005634">
    <property type="term" value="C:nucleus"/>
    <property type="evidence" value="ECO:0007669"/>
    <property type="project" value="UniProtKB-SubCell"/>
</dbReference>
<keyword evidence="3" id="KW-0902">Two-component regulatory system</keyword>
<evidence type="ECO:0000256" key="4">
    <source>
        <dbReference type="ARBA" id="ARBA00023015"/>
    </source>
</evidence>
<dbReference type="PROSITE" id="PS50110">
    <property type="entry name" value="RESPONSE_REGULATORY"/>
    <property type="match status" value="1"/>
</dbReference>
<dbReference type="InterPro" id="IPR011006">
    <property type="entry name" value="CheY-like_superfamily"/>
</dbReference>
<dbReference type="Pfam" id="PF00249">
    <property type="entry name" value="Myb_DNA-binding"/>
    <property type="match status" value="1"/>
</dbReference>
<keyword evidence="14" id="KW-1185">Reference proteome</keyword>
<keyword evidence="6" id="KW-0010">Activator</keyword>
<dbReference type="InterPro" id="IPR009057">
    <property type="entry name" value="Homeodomain-like_sf"/>
</dbReference>
<evidence type="ECO:0000256" key="6">
    <source>
        <dbReference type="ARBA" id="ARBA00023159"/>
    </source>
</evidence>
<evidence type="ECO:0000313" key="14">
    <source>
        <dbReference type="Proteomes" id="UP000036987"/>
    </source>
</evidence>
<dbReference type="SUPFAM" id="SSF46689">
    <property type="entry name" value="Homeodomain-like"/>
    <property type="match status" value="1"/>
</dbReference>
<feature type="domain" description="Response regulatory" evidence="11">
    <location>
        <begin position="12"/>
        <end position="127"/>
    </location>
</feature>
<feature type="compositionally biased region" description="Acidic residues" evidence="10">
    <location>
        <begin position="177"/>
        <end position="190"/>
    </location>
</feature>
<evidence type="ECO:0000256" key="10">
    <source>
        <dbReference type="SAM" id="MobiDB-lite"/>
    </source>
</evidence>
<gene>
    <name evidence="13" type="ORF">ZOSMA_5G01150</name>
</gene>
<dbReference type="STRING" id="29655.A0A0K9NWB1"/>
<dbReference type="GO" id="GO:0003677">
    <property type="term" value="F:DNA binding"/>
    <property type="evidence" value="ECO:0007669"/>
    <property type="project" value="UniProtKB-KW"/>
</dbReference>
<sequence>MDPMEAFAQGVKVLLVDDDTTCLKVVGKMLQCCKYNVTSCSEPKGALDLLFKKKTHFDLVLTDIGMPEIDGFMLLDRIRHELDLPVIMMSADNHFETIVKGIANGATFYMTKPLKMDMLSTIWQHVLRMSDDKLLDASKILSLKYNGKLKDRNKGTGFGGSRFNIDDYSKKRREEEIDKEEDDEDVEENDDSAKKKRRILWTTDLHEKFIKAVNRIGIHRVVPKKILEIIDAPGLTRENVASHLQKYRLYLKRVEEANLYAAIGSKPPNRVPMKSIFASIPPQVNPFNKNMQSPFFTHQTPPYFNHQASCSYQVNNFSNISEPIVPQMPNIAMNISQTQERSPQDVEPQMMQNSTHESLLTAMGAYTHEGVPQNCNQQIVQNNFLSTNGMNMLNNNNTAQEYGKIYNAMANAAFLDNGNTTMETLDGEMMDNIYDGNNLLGNMSSENNMVENLSDGNNLGLGNIPYENNMMGNLSGVNNQGLGSIPDGNNQQGNMYNGNNLMENLYEGNNLPIRNMSEENNLLGNMSEGNNLLGHMSEGNNLLGHMSEGNNLLGSMPEGNNLPMNMSEGNNLPMNMSEGNNLPVNMSVGSNLPGNMYVGSNFLENMSVGRNLPGNLSDGSNLLGNMSVKSNLLGNMSDGNVEAGNMRSKPLPEVNNNVIMPQTRKEFGGSNITPSEIGAKAMTGNDHTKKEQIVFNNPINEDELDQTFYQAIQGFIECTDSTDLDDIFRMSEVETTVNELEKELMDEVKD</sequence>
<evidence type="ECO:0000256" key="2">
    <source>
        <dbReference type="ARBA" id="ARBA00022553"/>
    </source>
</evidence>
<evidence type="ECO:0000256" key="7">
    <source>
        <dbReference type="ARBA" id="ARBA00023163"/>
    </source>
</evidence>
<comment type="subcellular location">
    <subcellularLocation>
        <location evidence="1">Nucleus</location>
    </subcellularLocation>
</comment>
<dbReference type="PROSITE" id="PS51294">
    <property type="entry name" value="HTH_MYB"/>
    <property type="match status" value="1"/>
</dbReference>
<proteinExistence type="predicted"/>
<dbReference type="Proteomes" id="UP000036987">
    <property type="component" value="Unassembled WGS sequence"/>
</dbReference>
<reference evidence="14" key="1">
    <citation type="journal article" date="2016" name="Nature">
        <title>The genome of the seagrass Zostera marina reveals angiosperm adaptation to the sea.</title>
        <authorList>
            <person name="Olsen J.L."/>
            <person name="Rouze P."/>
            <person name="Verhelst B."/>
            <person name="Lin Y.-C."/>
            <person name="Bayer T."/>
            <person name="Collen J."/>
            <person name="Dattolo E."/>
            <person name="De Paoli E."/>
            <person name="Dittami S."/>
            <person name="Maumus F."/>
            <person name="Michel G."/>
            <person name="Kersting A."/>
            <person name="Lauritano C."/>
            <person name="Lohaus R."/>
            <person name="Toepel M."/>
            <person name="Tonon T."/>
            <person name="Vanneste K."/>
            <person name="Amirebrahimi M."/>
            <person name="Brakel J."/>
            <person name="Bostroem C."/>
            <person name="Chovatia M."/>
            <person name="Grimwood J."/>
            <person name="Jenkins J.W."/>
            <person name="Jueterbock A."/>
            <person name="Mraz A."/>
            <person name="Stam W.T."/>
            <person name="Tice H."/>
            <person name="Bornberg-Bauer E."/>
            <person name="Green P.J."/>
            <person name="Pearson G.A."/>
            <person name="Procaccini G."/>
            <person name="Duarte C.M."/>
            <person name="Schmutz J."/>
            <person name="Reusch T.B.H."/>
            <person name="Van de Peer Y."/>
        </authorList>
    </citation>
    <scope>NUCLEOTIDE SEQUENCE [LARGE SCALE GENOMIC DNA]</scope>
    <source>
        <strain evidence="14">cv. Finnish</strain>
    </source>
</reference>
<dbReference type="AlphaFoldDB" id="A0A0K9NWB1"/>
<dbReference type="CDD" id="cd17584">
    <property type="entry name" value="REC_typeB_ARR-like"/>
    <property type="match status" value="1"/>
</dbReference>
<evidence type="ECO:0000256" key="8">
    <source>
        <dbReference type="ARBA" id="ARBA00023242"/>
    </source>
</evidence>
<dbReference type="EMBL" id="LFYR01001623">
    <property type="protein sequence ID" value="KMZ60250.1"/>
    <property type="molecule type" value="Genomic_DNA"/>
</dbReference>
<dbReference type="SMART" id="SM00448">
    <property type="entry name" value="REC"/>
    <property type="match status" value="1"/>
</dbReference>
<keyword evidence="7" id="KW-0804">Transcription</keyword>
<dbReference type="OrthoDB" id="60033at2759"/>
<dbReference type="InterPro" id="IPR001789">
    <property type="entry name" value="Sig_transdc_resp-reg_receiver"/>
</dbReference>
<feature type="modified residue" description="4-aspartylphosphate" evidence="9">
    <location>
        <position position="63"/>
    </location>
</feature>
<evidence type="ECO:0000256" key="9">
    <source>
        <dbReference type="PROSITE-ProRule" id="PRU00169"/>
    </source>
</evidence>
<dbReference type="PANTHER" id="PTHR43874">
    <property type="entry name" value="TWO-COMPONENT RESPONSE REGULATOR"/>
    <property type="match status" value="1"/>
</dbReference>
<dbReference type="GO" id="GO:0009736">
    <property type="term" value="P:cytokinin-activated signaling pathway"/>
    <property type="evidence" value="ECO:0007669"/>
    <property type="project" value="InterPro"/>
</dbReference>
<accession>A0A0K9NWB1</accession>
<evidence type="ECO:0000256" key="1">
    <source>
        <dbReference type="ARBA" id="ARBA00004123"/>
    </source>
</evidence>
<evidence type="ECO:0008006" key="15">
    <source>
        <dbReference type="Google" id="ProtNLM"/>
    </source>
</evidence>
<dbReference type="Pfam" id="PF00072">
    <property type="entry name" value="Response_reg"/>
    <property type="match status" value="1"/>
</dbReference>
<name>A0A0K9NWB1_ZOSMR</name>
<evidence type="ECO:0000313" key="13">
    <source>
        <dbReference type="EMBL" id="KMZ60250.1"/>
    </source>
</evidence>
<keyword evidence="8" id="KW-0539">Nucleus</keyword>
<organism evidence="13 14">
    <name type="scientific">Zostera marina</name>
    <name type="common">Eelgrass</name>
    <dbReference type="NCBI Taxonomy" id="29655"/>
    <lineage>
        <taxon>Eukaryota</taxon>
        <taxon>Viridiplantae</taxon>
        <taxon>Streptophyta</taxon>
        <taxon>Embryophyta</taxon>
        <taxon>Tracheophyta</taxon>
        <taxon>Spermatophyta</taxon>
        <taxon>Magnoliopsida</taxon>
        <taxon>Liliopsida</taxon>
        <taxon>Zosteraceae</taxon>
        <taxon>Zostera</taxon>
    </lineage>
</organism>
<feature type="region of interest" description="Disordered" evidence="10">
    <location>
        <begin position="173"/>
        <end position="193"/>
    </location>
</feature>